<feature type="region of interest" description="Disordered" evidence="2">
    <location>
        <begin position="47"/>
        <end position="83"/>
    </location>
</feature>
<evidence type="ECO:0000256" key="1">
    <source>
        <dbReference type="RuleBase" id="RU004549"/>
    </source>
</evidence>
<feature type="domain" description="AUX/IAA" evidence="3">
    <location>
        <begin position="73"/>
        <end position="121"/>
    </location>
</feature>
<evidence type="ECO:0000313" key="5">
    <source>
        <dbReference type="Proteomes" id="UP000290289"/>
    </source>
</evidence>
<organism evidence="4 5">
    <name type="scientific">Malus domestica</name>
    <name type="common">Apple</name>
    <name type="synonym">Pyrus malus</name>
    <dbReference type="NCBI Taxonomy" id="3750"/>
    <lineage>
        <taxon>Eukaryota</taxon>
        <taxon>Viridiplantae</taxon>
        <taxon>Streptophyta</taxon>
        <taxon>Embryophyta</taxon>
        <taxon>Tracheophyta</taxon>
        <taxon>Spermatophyta</taxon>
        <taxon>Magnoliopsida</taxon>
        <taxon>eudicotyledons</taxon>
        <taxon>Gunneridae</taxon>
        <taxon>Pentapetalae</taxon>
        <taxon>rosids</taxon>
        <taxon>fabids</taxon>
        <taxon>Rosales</taxon>
        <taxon>Rosaceae</taxon>
        <taxon>Amygdaloideae</taxon>
        <taxon>Maleae</taxon>
        <taxon>Malus</taxon>
    </lineage>
</organism>
<keyword evidence="5" id="KW-1185">Reference proteome</keyword>
<dbReference type="AlphaFoldDB" id="A0A498HZX8"/>
<dbReference type="EMBL" id="RDQH01000341">
    <property type="protein sequence ID" value="RXH75522.1"/>
    <property type="molecule type" value="Genomic_DNA"/>
</dbReference>
<sequence>MFHAAGSDSESPESVGQGKFPLNSINVMLSSRPSGTQPTITKEACTKVLQEQSNATNGGSHNPLGASNNGTTTSKNNDEVNGKPGPGGLFFKFSIDGAPYLRTYSTFQDLSSALEKDVQLFYHRKNIPFLLGPNLRTFNCDFRAIRVPWSSREGKTE</sequence>
<keyword evidence="1" id="KW-0927">Auxin signaling pathway</keyword>
<comment type="subcellular location">
    <subcellularLocation>
        <location evidence="1">Nucleus</location>
    </subcellularLocation>
</comment>
<keyword evidence="1" id="KW-0539">Nucleus</keyword>
<dbReference type="GO" id="GO:0009734">
    <property type="term" value="P:auxin-activated signaling pathway"/>
    <property type="evidence" value="ECO:0007669"/>
    <property type="project" value="UniProtKB-UniRule"/>
</dbReference>
<dbReference type="InterPro" id="IPR033389">
    <property type="entry name" value="AUX/IAA_dom"/>
</dbReference>
<comment type="subunit">
    <text evidence="1">Homodimers and heterodimers.</text>
</comment>
<evidence type="ECO:0000313" key="4">
    <source>
        <dbReference type="EMBL" id="RXH75522.1"/>
    </source>
</evidence>
<feature type="region of interest" description="Disordered" evidence="2">
    <location>
        <begin position="1"/>
        <end position="20"/>
    </location>
</feature>
<protein>
    <recommendedName>
        <fullName evidence="1">Auxin-responsive protein</fullName>
    </recommendedName>
</protein>
<dbReference type="Pfam" id="PF02309">
    <property type="entry name" value="AUX_IAA"/>
    <property type="match status" value="1"/>
</dbReference>
<evidence type="ECO:0000259" key="3">
    <source>
        <dbReference type="Pfam" id="PF02309"/>
    </source>
</evidence>
<keyword evidence="1" id="KW-0678">Repressor</keyword>
<name>A0A498HZX8_MALDO</name>
<dbReference type="STRING" id="3750.A0A498HZX8"/>
<keyword evidence="1" id="KW-0805">Transcription regulation</keyword>
<gene>
    <name evidence="4" type="ORF">DVH24_030243</name>
</gene>
<evidence type="ECO:0000256" key="2">
    <source>
        <dbReference type="SAM" id="MobiDB-lite"/>
    </source>
</evidence>
<comment type="function">
    <text evidence="1">Aux/IAA proteins are short-lived transcriptional factors that function as repressors of early auxin response genes at low auxin concentrations.</text>
</comment>
<dbReference type="GO" id="GO:0005634">
    <property type="term" value="C:nucleus"/>
    <property type="evidence" value="ECO:0007669"/>
    <property type="project" value="UniProtKB-SubCell"/>
</dbReference>
<keyword evidence="1" id="KW-0804">Transcription</keyword>
<proteinExistence type="inferred from homology"/>
<accession>A0A498HZX8</accession>
<reference evidence="4 5" key="1">
    <citation type="submission" date="2018-10" db="EMBL/GenBank/DDBJ databases">
        <title>A high-quality apple genome assembly.</title>
        <authorList>
            <person name="Hu J."/>
        </authorList>
    </citation>
    <scope>NUCLEOTIDE SEQUENCE [LARGE SCALE GENOMIC DNA]</scope>
    <source>
        <strain evidence="5">cv. HFTH1</strain>
        <tissue evidence="4">Young leaf</tissue>
    </source>
</reference>
<dbReference type="Proteomes" id="UP000290289">
    <property type="component" value="Chromosome 15"/>
</dbReference>
<comment type="similarity">
    <text evidence="1">Belongs to the Aux/IAA family.</text>
</comment>
<comment type="caution">
    <text evidence="4">The sequence shown here is derived from an EMBL/GenBank/DDBJ whole genome shotgun (WGS) entry which is preliminary data.</text>
</comment>
<feature type="compositionally biased region" description="Polar residues" evidence="2">
    <location>
        <begin position="49"/>
        <end position="75"/>
    </location>
</feature>